<keyword evidence="2" id="KW-1185">Reference proteome</keyword>
<evidence type="ECO:0000313" key="2">
    <source>
        <dbReference type="Proteomes" id="UP000024635"/>
    </source>
</evidence>
<dbReference type="EMBL" id="JARK01001338">
    <property type="protein sequence ID" value="EYC33383.1"/>
    <property type="molecule type" value="Genomic_DNA"/>
</dbReference>
<gene>
    <name evidence="1" type="primary">Acey_s0002.g767</name>
    <name evidence="1" type="ORF">Y032_0002g767</name>
</gene>
<reference evidence="2" key="1">
    <citation type="journal article" date="2015" name="Nat. Genet.">
        <title>The genome and transcriptome of the zoonotic hookworm Ancylostoma ceylanicum identify infection-specific gene families.</title>
        <authorList>
            <person name="Schwarz E.M."/>
            <person name="Hu Y."/>
            <person name="Antoshechkin I."/>
            <person name="Miller M.M."/>
            <person name="Sternberg P.W."/>
            <person name="Aroian R.V."/>
        </authorList>
    </citation>
    <scope>NUCLEOTIDE SEQUENCE</scope>
    <source>
        <strain evidence="2">HY135</strain>
    </source>
</reference>
<evidence type="ECO:0000313" key="1">
    <source>
        <dbReference type="EMBL" id="EYC33383.1"/>
    </source>
</evidence>
<proteinExistence type="predicted"/>
<protein>
    <submittedName>
        <fullName evidence="1">Uncharacterized protein</fullName>
    </submittedName>
</protein>
<accession>A0A016W312</accession>
<sequence length="73" mass="8003">MQSILAMEKKCAAPSAATSRRLVRRELTTLSSVSGALRPVSLVLVGAPIIRAILRRLCFHFCYKGILHVPTLL</sequence>
<dbReference type="Proteomes" id="UP000024635">
    <property type="component" value="Unassembled WGS sequence"/>
</dbReference>
<comment type="caution">
    <text evidence="1">The sequence shown here is derived from an EMBL/GenBank/DDBJ whole genome shotgun (WGS) entry which is preliminary data.</text>
</comment>
<dbReference type="AlphaFoldDB" id="A0A016W312"/>
<organism evidence="1 2">
    <name type="scientific">Ancylostoma ceylanicum</name>
    <dbReference type="NCBI Taxonomy" id="53326"/>
    <lineage>
        <taxon>Eukaryota</taxon>
        <taxon>Metazoa</taxon>
        <taxon>Ecdysozoa</taxon>
        <taxon>Nematoda</taxon>
        <taxon>Chromadorea</taxon>
        <taxon>Rhabditida</taxon>
        <taxon>Rhabditina</taxon>
        <taxon>Rhabditomorpha</taxon>
        <taxon>Strongyloidea</taxon>
        <taxon>Ancylostomatidae</taxon>
        <taxon>Ancylostomatinae</taxon>
        <taxon>Ancylostoma</taxon>
    </lineage>
</organism>
<name>A0A016W312_9BILA</name>